<dbReference type="InterPro" id="IPR004687">
    <property type="entry name" value="LAPTM4/5"/>
</dbReference>
<feature type="transmembrane region" description="Helical" evidence="7">
    <location>
        <begin position="181"/>
        <end position="203"/>
    </location>
</feature>
<evidence type="ECO:0000256" key="4">
    <source>
        <dbReference type="ARBA" id="ARBA00022692"/>
    </source>
</evidence>
<proteinExistence type="inferred from homology"/>
<evidence type="ECO:0000256" key="1">
    <source>
        <dbReference type="ARBA" id="ARBA00004127"/>
    </source>
</evidence>
<dbReference type="EMBL" id="OE005374">
    <property type="protein sequence ID" value="CAD7461929.1"/>
    <property type="molecule type" value="Genomic_DNA"/>
</dbReference>
<comment type="similarity">
    <text evidence="2">Belongs to the LAPTM4/LAPTM5 transporter family.</text>
</comment>
<sequence>MQMMRLKFGERRRNDWTCCFCCHVRTGTIFLGIWHLSGLTSVKESLLRPGVARRCSNHKIDLMLHVLALSVIAVVLRHPEMVEDPSESLGPALPTPLSEVEEPVVEIISPNLGPNIELSLSTDNNRQHQADLATAHGYRDIFGNRSLNHQDLNVGVVVTFCTLAITLLMVFGAVKGKPSYLMPFFCLQVFDFCIASLTAVGYLCYLPDIHRLVAQNNHLPFRGELLRLNPQCLSLLVLMSFMLAMMVKAYFIGVVWSCYKYLSLRLVAAQRIIHYIDPDSQSLLPDLPDYETAMGDPRFMKKFPTPPPSYSAAVEIPVAAPVTVPPPSPTSDPVAAPQQAQQTSHWACIQLVSAACTICYKSPVVEEFRKHGGSLLPSTLNDYVRAQKGPPILPVKTTDKYTSDPHPPGQNGYDLLQWLHGLRYYSRNRLDCRRWGDWASIPVECFDS</sequence>
<evidence type="ECO:0000256" key="5">
    <source>
        <dbReference type="ARBA" id="ARBA00022989"/>
    </source>
</evidence>
<evidence type="ECO:0000256" key="7">
    <source>
        <dbReference type="SAM" id="Phobius"/>
    </source>
</evidence>
<dbReference type="Pfam" id="PF03821">
    <property type="entry name" value="Mtp"/>
    <property type="match status" value="1"/>
</dbReference>
<feature type="transmembrane region" description="Helical" evidence="7">
    <location>
        <begin position="152"/>
        <end position="174"/>
    </location>
</feature>
<keyword evidence="6 7" id="KW-0472">Membrane</keyword>
<gene>
    <name evidence="8" type="ORF">TTEB3V08_LOCUS9832</name>
</gene>
<dbReference type="PANTHER" id="PTHR12479:SF10">
    <property type="entry name" value="LYSOSOMAL-ASSOCIATED TRANSMEMBRANE PROTEIN"/>
    <property type="match status" value="1"/>
</dbReference>
<name>A0A7R9NZE0_9NEOP</name>
<dbReference type="GO" id="GO:0005765">
    <property type="term" value="C:lysosomal membrane"/>
    <property type="evidence" value="ECO:0007669"/>
    <property type="project" value="TreeGrafter"/>
</dbReference>
<dbReference type="AlphaFoldDB" id="A0A7R9NZE0"/>
<protein>
    <recommendedName>
        <fullName evidence="9">Lysosomal-associated transmembrane protein 4A</fullName>
    </recommendedName>
</protein>
<evidence type="ECO:0000313" key="8">
    <source>
        <dbReference type="EMBL" id="CAD7461929.1"/>
    </source>
</evidence>
<evidence type="ECO:0000256" key="2">
    <source>
        <dbReference type="ARBA" id="ARBA00010076"/>
    </source>
</evidence>
<dbReference type="InterPro" id="IPR051115">
    <property type="entry name" value="LAPTM_transporter"/>
</dbReference>
<reference evidence="8" key="1">
    <citation type="submission" date="2020-11" db="EMBL/GenBank/DDBJ databases">
        <authorList>
            <person name="Tran Van P."/>
        </authorList>
    </citation>
    <scope>NUCLEOTIDE SEQUENCE</scope>
</reference>
<dbReference type="PANTHER" id="PTHR12479">
    <property type="entry name" value="LYSOSOMAL-ASSOCIATED TRANSMEMBRANE PROTEIN"/>
    <property type="match status" value="1"/>
</dbReference>
<keyword evidence="4 7" id="KW-0812">Transmembrane</keyword>
<comment type="subcellular location">
    <subcellularLocation>
        <location evidence="1">Endomembrane system</location>
        <topology evidence="1">Multi-pass membrane protein</topology>
    </subcellularLocation>
</comment>
<evidence type="ECO:0000256" key="3">
    <source>
        <dbReference type="ARBA" id="ARBA00022448"/>
    </source>
</evidence>
<evidence type="ECO:0000256" key="6">
    <source>
        <dbReference type="ARBA" id="ARBA00023136"/>
    </source>
</evidence>
<accession>A0A7R9NZE0</accession>
<keyword evidence="3" id="KW-0813">Transport</keyword>
<organism evidence="8">
    <name type="scientific">Timema tahoe</name>
    <dbReference type="NCBI Taxonomy" id="61484"/>
    <lineage>
        <taxon>Eukaryota</taxon>
        <taxon>Metazoa</taxon>
        <taxon>Ecdysozoa</taxon>
        <taxon>Arthropoda</taxon>
        <taxon>Hexapoda</taxon>
        <taxon>Insecta</taxon>
        <taxon>Pterygota</taxon>
        <taxon>Neoptera</taxon>
        <taxon>Polyneoptera</taxon>
        <taxon>Phasmatodea</taxon>
        <taxon>Timematodea</taxon>
        <taxon>Timematoidea</taxon>
        <taxon>Timematidae</taxon>
        <taxon>Timema</taxon>
    </lineage>
</organism>
<feature type="transmembrane region" description="Helical" evidence="7">
    <location>
        <begin position="233"/>
        <end position="256"/>
    </location>
</feature>
<evidence type="ECO:0008006" key="9">
    <source>
        <dbReference type="Google" id="ProtNLM"/>
    </source>
</evidence>
<dbReference type="GO" id="GO:0012505">
    <property type="term" value="C:endomembrane system"/>
    <property type="evidence" value="ECO:0007669"/>
    <property type="project" value="UniProtKB-SubCell"/>
</dbReference>
<keyword evidence="5 7" id="KW-1133">Transmembrane helix</keyword>